<dbReference type="Gene3D" id="2.60.120.620">
    <property type="entry name" value="q2cbj1_9rhob like domain"/>
    <property type="match status" value="1"/>
</dbReference>
<keyword evidence="2" id="KW-1185">Reference proteome</keyword>
<dbReference type="InterPro" id="IPR008775">
    <property type="entry name" value="Phytyl_CoA_dOase-like"/>
</dbReference>
<dbReference type="PANTHER" id="PTHR20883:SF46">
    <property type="entry name" value="PHYTANOYL-COA HYDROXYLASE"/>
    <property type="match status" value="1"/>
</dbReference>
<sequence>MTDTMPEAPSGAVADKYVTNFRDNGFTHIPNVLTAAEVARFRNAALDTIEREGVAAGMGMGVGRTGIVTTAQAYRKPGILRELARHPRVGAIAEQLSGISLRVFNGDAQIKPPGDETDTIWHDDLTFAPLRGRILLNAWIALVDVPVERGCMTFVPGSHRRPDPYRVPLSAARENPNSFLFTGWPQLSWSPRLTVPVRAGDATFHQWRVGHTAGPNRSAEARIAFITTYTDAETTYDPQPGLELPGLTAGARLSDDDYPRVAEFG</sequence>
<keyword evidence="1" id="KW-0223">Dioxygenase</keyword>
<protein>
    <submittedName>
        <fullName evidence="1">Phytanoyl-CoA dioxygenase PhyH</fullName>
    </submittedName>
</protein>
<name>A0A318JSE5_9NOCA</name>
<evidence type="ECO:0000313" key="2">
    <source>
        <dbReference type="Proteomes" id="UP000247569"/>
    </source>
</evidence>
<dbReference type="GO" id="GO:0016706">
    <property type="term" value="F:2-oxoglutarate-dependent dioxygenase activity"/>
    <property type="evidence" value="ECO:0007669"/>
    <property type="project" value="UniProtKB-ARBA"/>
</dbReference>
<accession>A0A318JSE5</accession>
<dbReference type="Proteomes" id="UP000247569">
    <property type="component" value="Unassembled WGS sequence"/>
</dbReference>
<dbReference type="Pfam" id="PF05721">
    <property type="entry name" value="PhyH"/>
    <property type="match status" value="1"/>
</dbReference>
<evidence type="ECO:0000313" key="1">
    <source>
        <dbReference type="EMBL" id="PXX58039.1"/>
    </source>
</evidence>
<dbReference type="PANTHER" id="PTHR20883">
    <property type="entry name" value="PHYTANOYL-COA DIOXYGENASE DOMAIN CONTAINING 1"/>
    <property type="match status" value="1"/>
</dbReference>
<dbReference type="SUPFAM" id="SSF51197">
    <property type="entry name" value="Clavaminate synthase-like"/>
    <property type="match status" value="1"/>
</dbReference>
<dbReference type="AlphaFoldDB" id="A0A318JSE5"/>
<gene>
    <name evidence="1" type="ORF">DFR70_11511</name>
</gene>
<dbReference type="EMBL" id="QJKF01000015">
    <property type="protein sequence ID" value="PXX58039.1"/>
    <property type="molecule type" value="Genomic_DNA"/>
</dbReference>
<comment type="caution">
    <text evidence="1">The sequence shown here is derived from an EMBL/GenBank/DDBJ whole genome shotgun (WGS) entry which is preliminary data.</text>
</comment>
<keyword evidence="1" id="KW-0560">Oxidoreductase</keyword>
<dbReference type="OrthoDB" id="9796766at2"/>
<reference evidence="1 2" key="1">
    <citation type="submission" date="2018-05" db="EMBL/GenBank/DDBJ databases">
        <title>Genomic Encyclopedia of Type Strains, Phase IV (KMG-IV): sequencing the most valuable type-strain genomes for metagenomic binning, comparative biology and taxonomic classification.</title>
        <authorList>
            <person name="Goeker M."/>
        </authorList>
    </citation>
    <scope>NUCLEOTIDE SEQUENCE [LARGE SCALE GENOMIC DNA]</scope>
    <source>
        <strain evidence="1 2">DSM 44704</strain>
    </source>
</reference>
<proteinExistence type="predicted"/>
<organism evidence="1 2">
    <name type="scientific">Nocardia tenerifensis</name>
    <dbReference type="NCBI Taxonomy" id="228006"/>
    <lineage>
        <taxon>Bacteria</taxon>
        <taxon>Bacillati</taxon>
        <taxon>Actinomycetota</taxon>
        <taxon>Actinomycetes</taxon>
        <taxon>Mycobacteriales</taxon>
        <taxon>Nocardiaceae</taxon>
        <taxon>Nocardia</taxon>
    </lineage>
</organism>
<dbReference type="GO" id="GO:0005506">
    <property type="term" value="F:iron ion binding"/>
    <property type="evidence" value="ECO:0007669"/>
    <property type="project" value="UniProtKB-ARBA"/>
</dbReference>